<name>A0A179C6T0_9LACO</name>
<dbReference type="RefSeq" id="WP_064207657.1">
    <property type="nucleotide sequence ID" value="NZ_LVKC01000058.1"/>
</dbReference>
<dbReference type="Proteomes" id="UP000078520">
    <property type="component" value="Unassembled WGS sequence"/>
</dbReference>
<keyword evidence="1" id="KW-0808">Transferase</keyword>
<evidence type="ECO:0000313" key="4">
    <source>
        <dbReference type="Proteomes" id="UP000078520"/>
    </source>
</evidence>
<gene>
    <name evidence="3" type="ORF">A3O14_03240</name>
</gene>
<evidence type="ECO:0008006" key="5">
    <source>
        <dbReference type="Google" id="ProtNLM"/>
    </source>
</evidence>
<evidence type="ECO:0000313" key="3">
    <source>
        <dbReference type="EMBL" id="OAQ08710.1"/>
    </source>
</evidence>
<proteinExistence type="predicted"/>
<dbReference type="AlphaFoldDB" id="A0A179C6T0"/>
<dbReference type="GO" id="GO:0016746">
    <property type="term" value="F:acyltransferase activity"/>
    <property type="evidence" value="ECO:0007669"/>
    <property type="project" value="UniProtKB-KW"/>
</dbReference>
<protein>
    <recommendedName>
        <fullName evidence="5">N-acetyltransferase</fullName>
    </recommendedName>
</protein>
<keyword evidence="2" id="KW-0012">Acyltransferase</keyword>
<dbReference type="EMBL" id="LVKI01000008">
    <property type="protein sequence ID" value="OAQ08710.1"/>
    <property type="molecule type" value="Genomic_DNA"/>
</dbReference>
<evidence type="ECO:0000256" key="2">
    <source>
        <dbReference type="ARBA" id="ARBA00023315"/>
    </source>
</evidence>
<reference evidence="4" key="1">
    <citation type="submission" date="2016-03" db="EMBL/GenBank/DDBJ databases">
        <authorList>
            <person name="Johnson T.J."/>
            <person name="Youmans B."/>
            <person name="Case K."/>
            <person name="Noll S."/>
        </authorList>
    </citation>
    <scope>NUCLEOTIDE SEQUENCE [LARGE SCALE GENOMIC DNA]</scope>
    <source>
        <strain evidence="4">UMNLAv8</strain>
    </source>
</reference>
<organism evidence="3 4">
    <name type="scientific">Ligilactobacillus aviarius</name>
    <dbReference type="NCBI Taxonomy" id="1606"/>
    <lineage>
        <taxon>Bacteria</taxon>
        <taxon>Bacillati</taxon>
        <taxon>Bacillota</taxon>
        <taxon>Bacilli</taxon>
        <taxon>Lactobacillales</taxon>
        <taxon>Lactobacillaceae</taxon>
        <taxon>Ligilactobacillus</taxon>
    </lineage>
</organism>
<sequence>MDFRVFPLDKLIKLYGEDKVSTLLKQFKSRNSDVENFIKSKAVQFEKVGLSRTSLVFGDYNQQSVVVGFFSLSSKPLTLSKENWKKISNSTKRKLLPLGYQSVRYNYCIPSILLGQISKNFSFADERLIGGDELLELAYRNVRQAAILIGGQVLYLEAEDNKKINEFYTRNGFTCLRDSKMNVPIRQENSELLLYVKKIKDI</sequence>
<dbReference type="OrthoDB" id="1695776at2"/>
<evidence type="ECO:0000256" key="1">
    <source>
        <dbReference type="ARBA" id="ARBA00022679"/>
    </source>
</evidence>
<accession>A0A179C6T0</accession>
<dbReference type="PANTHER" id="PTHR36449:SF1">
    <property type="entry name" value="ACETYLTRANSFERASE"/>
    <property type="match status" value="1"/>
</dbReference>
<comment type="caution">
    <text evidence="3">The sequence shown here is derived from an EMBL/GenBank/DDBJ whole genome shotgun (WGS) entry which is preliminary data.</text>
</comment>
<dbReference type="Gene3D" id="3.40.630.30">
    <property type="match status" value="1"/>
</dbReference>
<dbReference type="PANTHER" id="PTHR36449">
    <property type="entry name" value="ACETYLTRANSFERASE-RELATED"/>
    <property type="match status" value="1"/>
</dbReference>